<dbReference type="Pfam" id="PF15969">
    <property type="entry name" value="RexA"/>
    <property type="match status" value="1"/>
</dbReference>
<dbReference type="HOGENOM" id="CLU_841002_0_0_6"/>
<gene>
    <name evidence="1" type="ORF">HMPREF1171_01907</name>
</gene>
<dbReference type="PATRIC" id="fig|1073377.4.peg.1956"/>
<evidence type="ECO:0000313" key="1">
    <source>
        <dbReference type="EMBL" id="EKB27616.1"/>
    </source>
</evidence>
<accession>K1JBG7</accession>
<proteinExistence type="predicted"/>
<name>K1JBG7_9GAMM</name>
<organism evidence="1 2">
    <name type="scientific">Aeromonas dhakensis</name>
    <dbReference type="NCBI Taxonomy" id="196024"/>
    <lineage>
        <taxon>Bacteria</taxon>
        <taxon>Pseudomonadati</taxon>
        <taxon>Pseudomonadota</taxon>
        <taxon>Gammaproteobacteria</taxon>
        <taxon>Aeromonadales</taxon>
        <taxon>Aeromonadaceae</taxon>
        <taxon>Aeromonas</taxon>
    </lineage>
</organism>
<evidence type="ECO:0000313" key="2">
    <source>
        <dbReference type="Proteomes" id="UP000005149"/>
    </source>
</evidence>
<dbReference type="RefSeq" id="WP_005302663.1">
    <property type="nucleotide sequence ID" value="NZ_JDWD01000010.1"/>
</dbReference>
<reference evidence="1 2" key="1">
    <citation type="submission" date="2012-06" db="EMBL/GenBank/DDBJ databases">
        <title>The Genome Sequence of Aeromonas hydrophila SSU.</title>
        <authorList>
            <consortium name="The Broad Institute Genome Sequencing Platform"/>
            <person name="Earl A."/>
            <person name="Ward D."/>
            <person name="Feldgarden M."/>
            <person name="Gevers D."/>
            <person name="Chopra A."/>
            <person name="Walker B."/>
            <person name="Young S.K."/>
            <person name="Zeng Q."/>
            <person name="Gargeya S."/>
            <person name="Fitzgerald M."/>
            <person name="Haas B."/>
            <person name="Abouelleil A."/>
            <person name="Alvarado L."/>
            <person name="Arachchi H.M."/>
            <person name="Berlin A.M."/>
            <person name="Chapman S.B."/>
            <person name="Goldberg J."/>
            <person name="Griggs A."/>
            <person name="Gujja S."/>
            <person name="Hansen M."/>
            <person name="Howarth C."/>
            <person name="Imamovic A."/>
            <person name="Larimer J."/>
            <person name="McCowan C."/>
            <person name="Montmayeur A."/>
            <person name="Murphy C."/>
            <person name="Neiman D."/>
            <person name="Pearson M."/>
            <person name="Priest M."/>
            <person name="Roberts A."/>
            <person name="Saif S."/>
            <person name="Shea T."/>
            <person name="Sisk P."/>
            <person name="Sykes S."/>
            <person name="Wortman J."/>
            <person name="Nusbaum C."/>
            <person name="Birren B."/>
        </authorList>
    </citation>
    <scope>NUCLEOTIDE SEQUENCE [LARGE SCALE GENOMIC DNA]</scope>
    <source>
        <strain evidence="1 2">SSU</strain>
    </source>
</reference>
<dbReference type="EMBL" id="AGWR01000016">
    <property type="protein sequence ID" value="EKB27616.1"/>
    <property type="molecule type" value="Genomic_DNA"/>
</dbReference>
<dbReference type="InterPro" id="IPR031894">
    <property type="entry name" value="RexA"/>
</dbReference>
<dbReference type="Proteomes" id="UP000005149">
    <property type="component" value="Unassembled WGS sequence"/>
</dbReference>
<sequence length="330" mass="37429">MKLRYFGYFIRNRNTQDKFLYNIKGILDAFTAATNLRLKSSFMVAGDSVFLTKIDGFHNQFYFVRTSDADLVKRINRRQITIGDIQDRLEKDEDIAFASYLYVSSKDCLFAVASTQGAPRFDALADYINSLFHKIGLGNYEVNILALTDSPTKESILKMDVVNSIYVDVDANSKKGNLLKELFLKKDSDGIGTFRVTIESKHGNLKDIVPVFVDENPVEKVDDTLESLLDEDISDRSGIIKVGFRGKHNELAGQLMDLWLENASVLSDTLNPKAKRLTLPMQISQKFDDNVFRTKLYADFIIENELTHLDVNALNKYNDIAPFEDSDENG</sequence>
<protein>
    <submittedName>
        <fullName evidence="1">Uncharacterized protein</fullName>
    </submittedName>
</protein>
<keyword evidence="2" id="KW-1185">Reference proteome</keyword>
<comment type="caution">
    <text evidence="1">The sequence shown here is derived from an EMBL/GenBank/DDBJ whole genome shotgun (WGS) entry which is preliminary data.</text>
</comment>
<dbReference type="AlphaFoldDB" id="K1JBG7"/>